<evidence type="ECO:0000313" key="2">
    <source>
        <dbReference type="Proteomes" id="UP001190700"/>
    </source>
</evidence>
<reference evidence="1 2" key="1">
    <citation type="journal article" date="2015" name="Genome Biol. Evol.">
        <title>Comparative Genomics of a Bacterivorous Green Alga Reveals Evolutionary Causalities and Consequences of Phago-Mixotrophic Mode of Nutrition.</title>
        <authorList>
            <person name="Burns J.A."/>
            <person name="Paasch A."/>
            <person name="Narechania A."/>
            <person name="Kim E."/>
        </authorList>
    </citation>
    <scope>NUCLEOTIDE SEQUENCE [LARGE SCALE GENOMIC DNA]</scope>
    <source>
        <strain evidence="1 2">PLY_AMNH</strain>
    </source>
</reference>
<dbReference type="EMBL" id="LGRX02025473">
    <property type="protein sequence ID" value="KAK3252319.1"/>
    <property type="molecule type" value="Genomic_DNA"/>
</dbReference>
<keyword evidence="2" id="KW-1185">Reference proteome</keyword>
<accession>A0AAE0CDL0</accession>
<organism evidence="1 2">
    <name type="scientific">Cymbomonas tetramitiformis</name>
    <dbReference type="NCBI Taxonomy" id="36881"/>
    <lineage>
        <taxon>Eukaryota</taxon>
        <taxon>Viridiplantae</taxon>
        <taxon>Chlorophyta</taxon>
        <taxon>Pyramimonadophyceae</taxon>
        <taxon>Pyramimonadales</taxon>
        <taxon>Pyramimonadaceae</taxon>
        <taxon>Cymbomonas</taxon>
    </lineage>
</organism>
<sequence length="142" mass="16608">MMWVEAWTKNIPVDAAQKAENPAHAYSCNDARLRELLGIAETDRIEGIHRALYEQLIPAYLKWINMAMTFDVETSPAYDVVGWRYVIGDIKFRQELIADVDNPLMKIYNEKRKTRYESAQHVYTKWIAIELDKEVLGRAPYE</sequence>
<dbReference type="Proteomes" id="UP001190700">
    <property type="component" value="Unassembled WGS sequence"/>
</dbReference>
<proteinExistence type="predicted"/>
<dbReference type="AlphaFoldDB" id="A0AAE0CDL0"/>
<evidence type="ECO:0000313" key="1">
    <source>
        <dbReference type="EMBL" id="KAK3252319.1"/>
    </source>
</evidence>
<comment type="caution">
    <text evidence="1">The sequence shown here is derived from an EMBL/GenBank/DDBJ whole genome shotgun (WGS) entry which is preliminary data.</text>
</comment>
<name>A0AAE0CDL0_9CHLO</name>
<protein>
    <submittedName>
        <fullName evidence="1">Uncharacterized protein</fullName>
    </submittedName>
</protein>
<gene>
    <name evidence="1" type="ORF">CYMTET_38353</name>
</gene>